<proteinExistence type="predicted"/>
<dbReference type="AlphaFoldDB" id="A0A678TH07"/>
<organism evidence="1">
    <name type="scientific">Saccharum officinarum</name>
    <name type="common">Sugarcane</name>
    <dbReference type="NCBI Taxonomy" id="4547"/>
    <lineage>
        <taxon>Eukaryota</taxon>
        <taxon>Viridiplantae</taxon>
        <taxon>Streptophyta</taxon>
        <taxon>Embryophyta</taxon>
        <taxon>Tracheophyta</taxon>
        <taxon>Spermatophyta</taxon>
        <taxon>Magnoliopsida</taxon>
        <taxon>Liliopsida</taxon>
        <taxon>Poales</taxon>
        <taxon>Poaceae</taxon>
        <taxon>PACMAD clade</taxon>
        <taxon>Panicoideae</taxon>
        <taxon>Andropogonodae</taxon>
        <taxon>Andropogoneae</taxon>
        <taxon>Saccharinae</taxon>
        <taxon>Saccharum</taxon>
        <taxon>Saccharum officinarum species complex</taxon>
    </lineage>
</organism>
<accession>A0A678TH07</accession>
<evidence type="ECO:0000313" key="1">
    <source>
        <dbReference type="EMBL" id="AWA44935.1"/>
    </source>
</evidence>
<sequence>MSRGRAIVASTARAPRSRLLLDPIHHPATSLAPIALARTSSPFAPSTTAANNTMEEAAAAAVSNLQLAGSISDALRHYGKCYWELSKAHLRCLV</sequence>
<gene>
    <name evidence="1" type="ORF">SO29L03_000001</name>
</gene>
<protein>
    <submittedName>
        <fullName evidence="1">Uncharacterized protein</fullName>
    </submittedName>
</protein>
<reference evidence="1" key="1">
    <citation type="submission" date="2018-04" db="EMBL/GenBank/DDBJ databases">
        <title>Comparative Analysis of Homologous Sequences of Saccharum officinarum and Saccharum spontaneum Reveals Independent Polyploidization Events.</title>
        <authorList>
            <person name="Sharma A."/>
            <person name="Song J."/>
            <person name="Lin Q."/>
            <person name="Singh R."/>
            <person name="Ramos N."/>
            <person name="Wang K."/>
            <person name="Zhang J."/>
            <person name="Ming R."/>
            <person name="Yu Q."/>
        </authorList>
    </citation>
    <scope>NUCLEOTIDE SEQUENCE</scope>
</reference>
<dbReference type="EMBL" id="MH182545">
    <property type="protein sequence ID" value="AWA44935.1"/>
    <property type="molecule type" value="Genomic_DNA"/>
</dbReference>
<name>A0A678TH07_SACOF</name>